<dbReference type="NCBIfam" id="NF003740">
    <property type="entry name" value="PRK05337.1"/>
    <property type="match status" value="1"/>
</dbReference>
<reference evidence="8 9" key="1">
    <citation type="submission" date="2016-10" db="EMBL/GenBank/DDBJ databases">
        <authorList>
            <person name="de Groot N.N."/>
        </authorList>
    </citation>
    <scope>NUCLEOTIDE SEQUENCE [LARGE SCALE GENOMIC DNA]</scope>
    <source>
        <strain evidence="8 9">IBRC-M 10780</strain>
    </source>
</reference>
<keyword evidence="6" id="KW-1133">Transmembrane helix</keyword>
<keyword evidence="4" id="KW-0378">Hydrolase</keyword>
<evidence type="ECO:0000256" key="4">
    <source>
        <dbReference type="ARBA" id="ARBA00022801"/>
    </source>
</evidence>
<dbReference type="InterPro" id="IPR025453">
    <property type="entry name" value="DUF4309"/>
</dbReference>
<organism evidence="8 9">
    <name type="scientific">Oceanobacillus limi</name>
    <dbReference type="NCBI Taxonomy" id="930131"/>
    <lineage>
        <taxon>Bacteria</taxon>
        <taxon>Bacillati</taxon>
        <taxon>Bacillota</taxon>
        <taxon>Bacilli</taxon>
        <taxon>Bacillales</taxon>
        <taxon>Bacillaceae</taxon>
        <taxon>Oceanobacillus</taxon>
    </lineage>
</organism>
<dbReference type="PANTHER" id="PTHR30480:SF13">
    <property type="entry name" value="BETA-HEXOSAMINIDASE"/>
    <property type="match status" value="1"/>
</dbReference>
<dbReference type="GO" id="GO:0009254">
    <property type="term" value="P:peptidoglycan turnover"/>
    <property type="evidence" value="ECO:0007669"/>
    <property type="project" value="TreeGrafter"/>
</dbReference>
<evidence type="ECO:0000256" key="3">
    <source>
        <dbReference type="ARBA" id="ARBA00012663"/>
    </source>
</evidence>
<evidence type="ECO:0000313" key="8">
    <source>
        <dbReference type="EMBL" id="SET03194.1"/>
    </source>
</evidence>
<dbReference type="AlphaFoldDB" id="A0A1I0B903"/>
<accession>A0A1I0B903</accession>
<dbReference type="RefSeq" id="WP_090868153.1">
    <property type="nucleotide sequence ID" value="NZ_FOHE01000004.1"/>
</dbReference>
<sequence length="555" mass="62747">MKKYVIIGLPICFLIILGIYYLGTPSQPYFATNNPKSFHTIHFKDTKPQWFQAEVKNIFQEATKGRLNNVPFVVGKTEINQVIDQWGKSTYTTTVDNFIYDDYTKQNITVGYTDTVIRDIRSYEEELNQIHLKDILNYKGEPDETHYYKDEKYDQVILEYHIDAFYNLKWILPKPTDKDPNPTVHHISLVSNNHLDSVKQIDSMTLEEKIGQMIISGIYGTKMTANTQSLIRDYQVGGVIFYPENITDVDQTMKLINEIKEENAENKIPLFLSVDQEGGRVTRLPGNLEELPTNQAIGDINDPELSYKIGQILGEQLSAFGLNLNFAPVLDIDSNPDNPVINNRSFGDNPTVVKELGIQTMKGIRSKNVISVVKHFPGHGDTSVDSHLELPTVNKSIQELYSLELKPFIHAIKEGADAVMIAHILLPELDSLHPATLSHNIITDLLRNDLNFDGLIVTDDMTMDAIENNYELGEAAVQSIKAGSDMILVAHEYHNVTETIKSVKQAVQTGEITEERIDESVSRILALKESYKINDNPKDSIDIKSLNELIKKTLP</sequence>
<dbReference type="PROSITE" id="PS00775">
    <property type="entry name" value="GLYCOSYL_HYDROL_F3"/>
    <property type="match status" value="1"/>
</dbReference>
<dbReference type="InterPro" id="IPR050226">
    <property type="entry name" value="NagZ_Beta-hexosaminidase"/>
</dbReference>
<comment type="similarity">
    <text evidence="2">Belongs to the glycosyl hydrolase 3 family.</text>
</comment>
<gene>
    <name evidence="8" type="ORF">SAMN05216389_104238</name>
</gene>
<dbReference type="Proteomes" id="UP000198618">
    <property type="component" value="Unassembled WGS sequence"/>
</dbReference>
<evidence type="ECO:0000259" key="7">
    <source>
        <dbReference type="Pfam" id="PF00933"/>
    </source>
</evidence>
<dbReference type="OrthoDB" id="9805821at2"/>
<keyword evidence="9" id="KW-1185">Reference proteome</keyword>
<dbReference type="EMBL" id="FOHE01000004">
    <property type="protein sequence ID" value="SET03194.1"/>
    <property type="molecule type" value="Genomic_DNA"/>
</dbReference>
<dbReference type="GO" id="GO:0005975">
    <property type="term" value="P:carbohydrate metabolic process"/>
    <property type="evidence" value="ECO:0007669"/>
    <property type="project" value="InterPro"/>
</dbReference>
<keyword evidence="6" id="KW-0472">Membrane</keyword>
<dbReference type="STRING" id="930131.SAMN05216389_104238"/>
<dbReference type="Pfam" id="PF00933">
    <property type="entry name" value="Glyco_hydro_3"/>
    <property type="match status" value="1"/>
</dbReference>
<name>A0A1I0B903_9BACI</name>
<dbReference type="PANTHER" id="PTHR30480">
    <property type="entry name" value="BETA-HEXOSAMINIDASE-RELATED"/>
    <property type="match status" value="1"/>
</dbReference>
<dbReference type="InterPro" id="IPR017853">
    <property type="entry name" value="GH"/>
</dbReference>
<dbReference type="GO" id="GO:0004563">
    <property type="term" value="F:beta-N-acetylhexosaminidase activity"/>
    <property type="evidence" value="ECO:0007669"/>
    <property type="project" value="UniProtKB-EC"/>
</dbReference>
<dbReference type="InterPro" id="IPR036962">
    <property type="entry name" value="Glyco_hydro_3_N_sf"/>
</dbReference>
<evidence type="ECO:0000313" key="9">
    <source>
        <dbReference type="Proteomes" id="UP000198618"/>
    </source>
</evidence>
<dbReference type="InterPro" id="IPR019800">
    <property type="entry name" value="Glyco_hydro_3_AS"/>
</dbReference>
<evidence type="ECO:0000256" key="2">
    <source>
        <dbReference type="ARBA" id="ARBA00005336"/>
    </source>
</evidence>
<dbReference type="SUPFAM" id="SSF51445">
    <property type="entry name" value="(Trans)glycosidases"/>
    <property type="match status" value="1"/>
</dbReference>
<dbReference type="Gene3D" id="3.20.20.300">
    <property type="entry name" value="Glycoside hydrolase, family 3, N-terminal domain"/>
    <property type="match status" value="1"/>
</dbReference>
<keyword evidence="5" id="KW-0326">Glycosidase</keyword>
<feature type="domain" description="Glycoside hydrolase family 3 N-terminal" evidence="7">
    <location>
        <begin position="205"/>
        <end position="526"/>
    </location>
</feature>
<proteinExistence type="inferred from homology"/>
<evidence type="ECO:0000256" key="5">
    <source>
        <dbReference type="ARBA" id="ARBA00023295"/>
    </source>
</evidence>
<feature type="transmembrane region" description="Helical" evidence="6">
    <location>
        <begin position="5"/>
        <end position="23"/>
    </location>
</feature>
<evidence type="ECO:0000256" key="6">
    <source>
        <dbReference type="SAM" id="Phobius"/>
    </source>
</evidence>
<dbReference type="Pfam" id="PF14172">
    <property type="entry name" value="DUF4309"/>
    <property type="match status" value="1"/>
</dbReference>
<dbReference type="InterPro" id="IPR001764">
    <property type="entry name" value="Glyco_hydro_3_N"/>
</dbReference>
<evidence type="ECO:0000256" key="1">
    <source>
        <dbReference type="ARBA" id="ARBA00001231"/>
    </source>
</evidence>
<comment type="catalytic activity">
    <reaction evidence="1">
        <text>Hydrolysis of terminal non-reducing N-acetyl-D-hexosamine residues in N-acetyl-beta-D-hexosaminides.</text>
        <dbReference type="EC" id="3.2.1.52"/>
    </reaction>
</comment>
<dbReference type="EC" id="3.2.1.52" evidence="3"/>
<keyword evidence="6" id="KW-0812">Transmembrane</keyword>
<protein>
    <recommendedName>
        <fullName evidence="3">beta-N-acetylhexosaminidase</fullName>
        <ecNumber evidence="3">3.2.1.52</ecNumber>
    </recommendedName>
</protein>